<organism evidence="1 2">
    <name type="scientific">Aureococcus anophagefferens</name>
    <name type="common">Harmful bloom alga</name>
    <dbReference type="NCBI Taxonomy" id="44056"/>
    <lineage>
        <taxon>Eukaryota</taxon>
        <taxon>Sar</taxon>
        <taxon>Stramenopiles</taxon>
        <taxon>Ochrophyta</taxon>
        <taxon>Pelagophyceae</taxon>
        <taxon>Pelagomonadales</taxon>
        <taxon>Pelagomonadaceae</taxon>
        <taxon>Aureococcus</taxon>
    </lineage>
</organism>
<protein>
    <submittedName>
        <fullName evidence="1">Uncharacterized protein</fullName>
    </submittedName>
</protein>
<dbReference type="PANTHER" id="PTHR31152:SF1">
    <property type="entry name" value="PLAC8 FAMILY PROTEIN"/>
    <property type="match status" value="1"/>
</dbReference>
<evidence type="ECO:0000313" key="1">
    <source>
        <dbReference type="EMBL" id="KAK7242359.1"/>
    </source>
</evidence>
<keyword evidence="2" id="KW-1185">Reference proteome</keyword>
<reference evidence="1 2" key="1">
    <citation type="submission" date="2024-03" db="EMBL/GenBank/DDBJ databases">
        <title>Aureococcus anophagefferens CCMP1851 and Kratosvirus quantuckense: Draft genome of a second virus-susceptible host strain in the model system.</title>
        <authorList>
            <person name="Chase E."/>
            <person name="Truchon A.R."/>
            <person name="Schepens W."/>
            <person name="Wilhelm S.W."/>
        </authorList>
    </citation>
    <scope>NUCLEOTIDE SEQUENCE [LARGE SCALE GENOMIC DNA]</scope>
    <source>
        <strain evidence="1 2">CCMP1851</strain>
    </source>
</reference>
<dbReference type="Proteomes" id="UP001363151">
    <property type="component" value="Unassembled WGS sequence"/>
</dbReference>
<evidence type="ECO:0000313" key="2">
    <source>
        <dbReference type="Proteomes" id="UP001363151"/>
    </source>
</evidence>
<accession>A0ABR1G191</accession>
<dbReference type="EMBL" id="JBBJCI010000145">
    <property type="protein sequence ID" value="KAK7242359.1"/>
    <property type="molecule type" value="Genomic_DNA"/>
</dbReference>
<proteinExistence type="predicted"/>
<comment type="caution">
    <text evidence="1">The sequence shown here is derived from an EMBL/GenBank/DDBJ whole genome shotgun (WGS) entry which is preliminary data.</text>
</comment>
<gene>
    <name evidence="1" type="ORF">SO694_00012331</name>
</gene>
<sequence>MAHCLSGTPLSEEDYKGRRGAALAKYASNPNTFRVAMVDAPLTLETCPCCVAGAIPLLNCCATVHLRHKALNHLSPGSGWDHYECCQGYVPECCCFKPGACFERECPRAMMSAEAWCCPGLAISATRFLLMDEYGLQPDPCDNRLVRLNNCLQLARCVCDVAAAFDRNLRDCAQLLDCVAELAFWSTAGCMVAQIDAELNHRGAANAANRGADDAYSPLAAEDAAPPPQLPIEGRF</sequence>
<dbReference type="PANTHER" id="PTHR31152">
    <property type="entry name" value="PLAC8 FAMILY PROTEIN"/>
    <property type="match status" value="1"/>
</dbReference>
<name>A0ABR1G191_AURAN</name>